<protein>
    <recommendedName>
        <fullName evidence="2">CsbD-like domain-containing protein</fullName>
    </recommendedName>
</protein>
<name>A0A0N9HJ79_9PSEU</name>
<organism evidence="3 4">
    <name type="scientific">Kibdelosporangium phytohabitans</name>
    <dbReference type="NCBI Taxonomy" id="860235"/>
    <lineage>
        <taxon>Bacteria</taxon>
        <taxon>Bacillati</taxon>
        <taxon>Actinomycetota</taxon>
        <taxon>Actinomycetes</taxon>
        <taxon>Pseudonocardiales</taxon>
        <taxon>Pseudonocardiaceae</taxon>
        <taxon>Kibdelosporangium</taxon>
    </lineage>
</organism>
<dbReference type="KEGG" id="kphy:AOZ06_03170"/>
<dbReference type="RefSeq" id="WP_054288027.1">
    <property type="nucleotide sequence ID" value="NZ_CP012752.1"/>
</dbReference>
<gene>
    <name evidence="3" type="ORF">AOZ06_03170</name>
</gene>
<dbReference type="EMBL" id="CP012752">
    <property type="protein sequence ID" value="ALG06051.1"/>
    <property type="molecule type" value="Genomic_DNA"/>
</dbReference>
<dbReference type="SUPFAM" id="SSF69047">
    <property type="entry name" value="Hypothetical protein YjbJ"/>
    <property type="match status" value="1"/>
</dbReference>
<feature type="domain" description="CsbD-like" evidence="2">
    <location>
        <begin position="5"/>
        <end position="48"/>
    </location>
</feature>
<evidence type="ECO:0000313" key="4">
    <source>
        <dbReference type="Proteomes" id="UP000063699"/>
    </source>
</evidence>
<accession>A0A0N9HJ79</accession>
<dbReference type="AlphaFoldDB" id="A0A0N9HJ79"/>
<comment type="similarity">
    <text evidence="1">Belongs to the UPF0337 (CsbD) family.</text>
</comment>
<keyword evidence="4" id="KW-1185">Reference proteome</keyword>
<sequence>MALDDKITGKAKEVAGKATGDDELANEGKADQLKAKFQDAVEDVKDTVGGIADKVKNKLAK</sequence>
<dbReference type="Gene3D" id="1.10.1470.10">
    <property type="entry name" value="YjbJ"/>
    <property type="match status" value="1"/>
</dbReference>
<evidence type="ECO:0000256" key="1">
    <source>
        <dbReference type="ARBA" id="ARBA00009129"/>
    </source>
</evidence>
<dbReference type="OrthoDB" id="2143260at2"/>
<reference evidence="3 4" key="1">
    <citation type="submission" date="2015-07" db="EMBL/GenBank/DDBJ databases">
        <title>Genome sequencing of Kibdelosporangium phytohabitans.</title>
        <authorList>
            <person name="Qin S."/>
            <person name="Xing K."/>
        </authorList>
    </citation>
    <scope>NUCLEOTIDE SEQUENCE [LARGE SCALE GENOMIC DNA]</scope>
    <source>
        <strain evidence="3 4">KLBMP1111</strain>
    </source>
</reference>
<dbReference type="STRING" id="860235.AOZ06_03170"/>
<dbReference type="InterPro" id="IPR008462">
    <property type="entry name" value="CsbD"/>
</dbReference>
<evidence type="ECO:0000259" key="2">
    <source>
        <dbReference type="Pfam" id="PF05532"/>
    </source>
</evidence>
<proteinExistence type="inferred from homology"/>
<dbReference type="InterPro" id="IPR036629">
    <property type="entry name" value="YjbJ_sf"/>
</dbReference>
<dbReference type="Pfam" id="PF05532">
    <property type="entry name" value="CsbD"/>
    <property type="match status" value="1"/>
</dbReference>
<dbReference type="Proteomes" id="UP000063699">
    <property type="component" value="Chromosome"/>
</dbReference>
<evidence type="ECO:0000313" key="3">
    <source>
        <dbReference type="EMBL" id="ALG06051.1"/>
    </source>
</evidence>